<accession>A0ABP7I094</accession>
<keyword evidence="5" id="KW-1185">Reference proteome</keyword>
<dbReference type="InterPro" id="IPR051922">
    <property type="entry name" value="Bact_Sporulation_Assoc"/>
</dbReference>
<dbReference type="EMBL" id="BAABAH010000002">
    <property type="protein sequence ID" value="GAA3808645.1"/>
    <property type="molecule type" value="Genomic_DNA"/>
</dbReference>
<evidence type="ECO:0000313" key="5">
    <source>
        <dbReference type="Proteomes" id="UP001501821"/>
    </source>
</evidence>
<protein>
    <recommendedName>
        <fullName evidence="3">Sporulation stage II protein D amidase enhancer LytB N-terminal domain-containing protein</fullName>
    </recommendedName>
</protein>
<keyword evidence="2" id="KW-0732">Signal</keyword>
<dbReference type="PANTHER" id="PTHR30032:SF4">
    <property type="entry name" value="AMIDASE ENHANCER"/>
    <property type="match status" value="1"/>
</dbReference>
<dbReference type="RefSeq" id="WP_344772791.1">
    <property type="nucleotide sequence ID" value="NZ_BAABAH010000002.1"/>
</dbReference>
<dbReference type="Pfam" id="PF08486">
    <property type="entry name" value="SpoIID"/>
    <property type="match status" value="1"/>
</dbReference>
<evidence type="ECO:0000259" key="3">
    <source>
        <dbReference type="Pfam" id="PF08486"/>
    </source>
</evidence>
<name>A0ABP7I094_9ACTN</name>
<organism evidence="4 5">
    <name type="scientific">Nocardioides panacisoli</name>
    <dbReference type="NCBI Taxonomy" id="627624"/>
    <lineage>
        <taxon>Bacteria</taxon>
        <taxon>Bacillati</taxon>
        <taxon>Actinomycetota</taxon>
        <taxon>Actinomycetes</taxon>
        <taxon>Propionibacteriales</taxon>
        <taxon>Nocardioidaceae</taxon>
        <taxon>Nocardioides</taxon>
    </lineage>
</organism>
<sequence length="395" mass="42387">MRLLASVTVLSAALVAIGAPAVAHTPAGPDGHGSARRGPASIQLEGRGYGHGHGMSQYGAQGAATQDGKSYRQILRFYYPGTDWGTAGRTVSVQISADTSDDVVVANRSRLRVRSVATGDSWPLSQQGAKRWRIVPTGHGRDSQVAVLTDGWHSVRDIRGEAELTAGGRPIRLFHPGGSTRYRGALRSAIVGGGRETVNVLPLDSYLRGVVPQEMPASWDPEALKAQAVAARTYAAFERRNPVASDYQICDTSSCQVYGGASAEQPGSDAAVRATRHQVLTSGGKPAFTQFSASNGGWTVEADEPYLRAARDPWDPWSGNPYAHWTVRVPATAIERAYPSIGDFRRLKVTRRDGNGAWNGRALRVRVVGGRGSVAVSGDRFRSDLLLRSTWFRVG</sequence>
<reference evidence="5" key="1">
    <citation type="journal article" date="2019" name="Int. J. Syst. Evol. Microbiol.">
        <title>The Global Catalogue of Microorganisms (GCM) 10K type strain sequencing project: providing services to taxonomists for standard genome sequencing and annotation.</title>
        <authorList>
            <consortium name="The Broad Institute Genomics Platform"/>
            <consortium name="The Broad Institute Genome Sequencing Center for Infectious Disease"/>
            <person name="Wu L."/>
            <person name="Ma J."/>
        </authorList>
    </citation>
    <scope>NUCLEOTIDE SEQUENCE [LARGE SCALE GENOMIC DNA]</scope>
    <source>
        <strain evidence="5">JCM 16953</strain>
    </source>
</reference>
<evidence type="ECO:0000256" key="2">
    <source>
        <dbReference type="SAM" id="SignalP"/>
    </source>
</evidence>
<feature type="domain" description="Sporulation stage II protein D amidase enhancer LytB N-terminal" evidence="3">
    <location>
        <begin position="194"/>
        <end position="281"/>
    </location>
</feature>
<dbReference type="NCBIfam" id="TIGR02669">
    <property type="entry name" value="SpoIID_LytB"/>
    <property type="match status" value="1"/>
</dbReference>
<dbReference type="PANTHER" id="PTHR30032">
    <property type="entry name" value="N-ACETYLMURAMOYL-L-ALANINE AMIDASE-RELATED"/>
    <property type="match status" value="1"/>
</dbReference>
<proteinExistence type="predicted"/>
<dbReference type="InterPro" id="IPR013486">
    <property type="entry name" value="SpoIID/LytB"/>
</dbReference>
<gene>
    <name evidence="4" type="ORF">GCM10022242_09370</name>
</gene>
<feature type="chain" id="PRO_5047048283" description="Sporulation stage II protein D amidase enhancer LytB N-terminal domain-containing protein" evidence="2">
    <location>
        <begin position="24"/>
        <end position="395"/>
    </location>
</feature>
<dbReference type="InterPro" id="IPR013693">
    <property type="entry name" value="SpoIID/LytB_N"/>
</dbReference>
<feature type="region of interest" description="Disordered" evidence="1">
    <location>
        <begin position="25"/>
        <end position="54"/>
    </location>
</feature>
<evidence type="ECO:0000256" key="1">
    <source>
        <dbReference type="SAM" id="MobiDB-lite"/>
    </source>
</evidence>
<comment type="caution">
    <text evidence="4">The sequence shown here is derived from an EMBL/GenBank/DDBJ whole genome shotgun (WGS) entry which is preliminary data.</text>
</comment>
<feature type="signal peptide" evidence="2">
    <location>
        <begin position="1"/>
        <end position="23"/>
    </location>
</feature>
<evidence type="ECO:0000313" key="4">
    <source>
        <dbReference type="EMBL" id="GAA3808645.1"/>
    </source>
</evidence>
<dbReference type="Proteomes" id="UP001501821">
    <property type="component" value="Unassembled WGS sequence"/>
</dbReference>